<protein>
    <submittedName>
        <fullName evidence="1">Uncharacterized protein</fullName>
    </submittedName>
</protein>
<dbReference type="EMBL" id="JAXCGZ010005899">
    <property type="protein sequence ID" value="KAK7080494.1"/>
    <property type="molecule type" value="Genomic_DNA"/>
</dbReference>
<dbReference type="AlphaFoldDB" id="A0AAN8XLP6"/>
<evidence type="ECO:0000313" key="1">
    <source>
        <dbReference type="EMBL" id="KAK7080494.1"/>
    </source>
</evidence>
<name>A0AAN8XLP6_HALRR</name>
<evidence type="ECO:0000313" key="2">
    <source>
        <dbReference type="Proteomes" id="UP001381693"/>
    </source>
</evidence>
<keyword evidence="2" id="KW-1185">Reference proteome</keyword>
<accession>A0AAN8XLP6</accession>
<dbReference type="Proteomes" id="UP001381693">
    <property type="component" value="Unassembled WGS sequence"/>
</dbReference>
<comment type="caution">
    <text evidence="1">The sequence shown here is derived from an EMBL/GenBank/DDBJ whole genome shotgun (WGS) entry which is preliminary data.</text>
</comment>
<gene>
    <name evidence="1" type="ORF">SK128_017626</name>
</gene>
<organism evidence="1 2">
    <name type="scientific">Halocaridina rubra</name>
    <name type="common">Hawaiian red shrimp</name>
    <dbReference type="NCBI Taxonomy" id="373956"/>
    <lineage>
        <taxon>Eukaryota</taxon>
        <taxon>Metazoa</taxon>
        <taxon>Ecdysozoa</taxon>
        <taxon>Arthropoda</taxon>
        <taxon>Crustacea</taxon>
        <taxon>Multicrustacea</taxon>
        <taxon>Malacostraca</taxon>
        <taxon>Eumalacostraca</taxon>
        <taxon>Eucarida</taxon>
        <taxon>Decapoda</taxon>
        <taxon>Pleocyemata</taxon>
        <taxon>Caridea</taxon>
        <taxon>Atyoidea</taxon>
        <taxon>Atyidae</taxon>
        <taxon>Halocaridina</taxon>
    </lineage>
</organism>
<sequence>MGGGKEWGGAKFHSPYHAFPSPLLLYTTSSLPSQSTPGLKKATRFYLNSLSGVFEEAYQTIKVHPLENISLCSLSSHANFLVTAFMTLLSPLERLLSFQTSTGKFTLDLTASGVDSLASSSVGTVPSKRDTPFKTSTEKLFGSDSIRGRFFSNSSPGTASPLDRYFLQNLNWKTLWI</sequence>
<reference evidence="1 2" key="1">
    <citation type="submission" date="2023-11" db="EMBL/GenBank/DDBJ databases">
        <title>Halocaridina rubra genome assembly.</title>
        <authorList>
            <person name="Smith C."/>
        </authorList>
    </citation>
    <scope>NUCLEOTIDE SEQUENCE [LARGE SCALE GENOMIC DNA]</scope>
    <source>
        <strain evidence="1">EP-1</strain>
        <tissue evidence="1">Whole</tissue>
    </source>
</reference>
<proteinExistence type="predicted"/>